<evidence type="ECO:0000313" key="2">
    <source>
        <dbReference type="Proteomes" id="UP000738349"/>
    </source>
</evidence>
<evidence type="ECO:0008006" key="3">
    <source>
        <dbReference type="Google" id="ProtNLM"/>
    </source>
</evidence>
<evidence type="ECO:0000313" key="1">
    <source>
        <dbReference type="EMBL" id="KAH7121697.1"/>
    </source>
</evidence>
<dbReference type="SUPFAM" id="SSF103473">
    <property type="entry name" value="MFS general substrate transporter"/>
    <property type="match status" value="1"/>
</dbReference>
<dbReference type="OrthoDB" id="2587356at2759"/>
<dbReference type="EMBL" id="JAGMUV010000024">
    <property type="protein sequence ID" value="KAH7121697.1"/>
    <property type="molecule type" value="Genomic_DNA"/>
</dbReference>
<comment type="caution">
    <text evidence="1">The sequence shown here is derived from an EMBL/GenBank/DDBJ whole genome shotgun (WGS) entry which is preliminary data.</text>
</comment>
<dbReference type="InterPro" id="IPR036259">
    <property type="entry name" value="MFS_trans_sf"/>
</dbReference>
<keyword evidence="2" id="KW-1185">Reference proteome</keyword>
<dbReference type="Proteomes" id="UP000738349">
    <property type="component" value="Unassembled WGS sequence"/>
</dbReference>
<gene>
    <name evidence="1" type="ORF">EDB81DRAFT_231423</name>
</gene>
<organism evidence="1 2">
    <name type="scientific">Dactylonectria macrodidyma</name>
    <dbReference type="NCBI Taxonomy" id="307937"/>
    <lineage>
        <taxon>Eukaryota</taxon>
        <taxon>Fungi</taxon>
        <taxon>Dikarya</taxon>
        <taxon>Ascomycota</taxon>
        <taxon>Pezizomycotina</taxon>
        <taxon>Sordariomycetes</taxon>
        <taxon>Hypocreomycetidae</taxon>
        <taxon>Hypocreales</taxon>
        <taxon>Nectriaceae</taxon>
        <taxon>Dactylonectria</taxon>
    </lineage>
</organism>
<sequence length="142" mass="15280">MMTTTTDINDTKVDAIQLENGPSMTRNSEAADYEAGESQSYHDSYRLSTRTYLVLVVMAFTWGTCTMENIGPSTTYSYAVEVLSGEAISTRIPNASLFPIIALQPIWGSLADHFGKKWFVVAGGVAGVIGNMVAGTAKSTKL</sequence>
<reference evidence="1" key="1">
    <citation type="journal article" date="2021" name="Nat. Commun.">
        <title>Genetic determinants of endophytism in the Arabidopsis root mycobiome.</title>
        <authorList>
            <person name="Mesny F."/>
            <person name="Miyauchi S."/>
            <person name="Thiergart T."/>
            <person name="Pickel B."/>
            <person name="Atanasova L."/>
            <person name="Karlsson M."/>
            <person name="Huettel B."/>
            <person name="Barry K.W."/>
            <person name="Haridas S."/>
            <person name="Chen C."/>
            <person name="Bauer D."/>
            <person name="Andreopoulos W."/>
            <person name="Pangilinan J."/>
            <person name="LaButti K."/>
            <person name="Riley R."/>
            <person name="Lipzen A."/>
            <person name="Clum A."/>
            <person name="Drula E."/>
            <person name="Henrissat B."/>
            <person name="Kohler A."/>
            <person name="Grigoriev I.V."/>
            <person name="Martin F.M."/>
            <person name="Hacquard S."/>
        </authorList>
    </citation>
    <scope>NUCLEOTIDE SEQUENCE</scope>
    <source>
        <strain evidence="1">MPI-CAGE-AT-0147</strain>
    </source>
</reference>
<dbReference type="AlphaFoldDB" id="A0A9P9IIS4"/>
<accession>A0A9P9IIS4</accession>
<protein>
    <recommendedName>
        <fullName evidence="3">Major facilitator superfamily (MFS) profile domain-containing protein</fullName>
    </recommendedName>
</protein>
<dbReference type="Gene3D" id="1.20.1250.20">
    <property type="entry name" value="MFS general substrate transporter like domains"/>
    <property type="match status" value="1"/>
</dbReference>
<name>A0A9P9IIS4_9HYPO</name>
<proteinExistence type="predicted"/>